<comment type="caution">
    <text evidence="2">The sequence shown here is derived from an EMBL/GenBank/DDBJ whole genome shotgun (WGS) entry which is preliminary data.</text>
</comment>
<feature type="compositionally biased region" description="Basic and acidic residues" evidence="1">
    <location>
        <begin position="14"/>
        <end position="29"/>
    </location>
</feature>
<feature type="region of interest" description="Disordered" evidence="1">
    <location>
        <begin position="1"/>
        <end position="38"/>
    </location>
</feature>
<reference evidence="2 3" key="1">
    <citation type="journal article" date="2016" name="Nat. Commun.">
        <title>Thousands of microbial genomes shed light on interconnected biogeochemical processes in an aquifer system.</title>
        <authorList>
            <person name="Anantharaman K."/>
            <person name="Brown C.T."/>
            <person name="Hug L.A."/>
            <person name="Sharon I."/>
            <person name="Castelle C.J."/>
            <person name="Probst A.J."/>
            <person name="Thomas B.C."/>
            <person name="Singh A."/>
            <person name="Wilkins M.J."/>
            <person name="Karaoz U."/>
            <person name="Brodie E.L."/>
            <person name="Williams K.H."/>
            <person name="Hubbard S.S."/>
            <person name="Banfield J.F."/>
        </authorList>
    </citation>
    <scope>NUCLEOTIDE SEQUENCE [LARGE SCALE GENOMIC DNA]</scope>
</reference>
<dbReference type="EMBL" id="MGFE01000031">
    <property type="protein sequence ID" value="OGL97643.1"/>
    <property type="molecule type" value="Genomic_DNA"/>
</dbReference>
<proteinExistence type="predicted"/>
<dbReference type="AlphaFoldDB" id="A0A1F7W497"/>
<dbReference type="Gene3D" id="2.180.10.10">
    <property type="entry name" value="RHS repeat-associated core"/>
    <property type="match status" value="1"/>
</dbReference>
<evidence type="ECO:0000256" key="1">
    <source>
        <dbReference type="SAM" id="MobiDB-lite"/>
    </source>
</evidence>
<accession>A0A1F7W497</accession>
<evidence type="ECO:0000313" key="3">
    <source>
        <dbReference type="Proteomes" id="UP000176501"/>
    </source>
</evidence>
<evidence type="ECO:0000313" key="2">
    <source>
        <dbReference type="EMBL" id="OGL97643.1"/>
    </source>
</evidence>
<sequence>MSERASGYEGAAVESREAPPKRLLERREPSGNPGRGVVRVTRYSYDHSGRVTDELTTLARSDDKRTLNEKDRAFRQTRMYEYDDLGRVTLSLFEASQRWSDRPEDGDKVMGFERSYAYEGDGRVPVREEYKGSKGNVSIVERQLDTRGNVARKIETRASEQSGSVVETVTDYAYDDRGRLLESKTSGGAEGEPPMRLVYSYDDQGRLKSEERWYGKLDGPSHGIMEYEYSPDGREVTRTNSYGIEDRKRISAFVSRFDEQGNLSGFTGIDYDRDPSGKIQDTVTYDLRYEEAR</sequence>
<protein>
    <submittedName>
        <fullName evidence="2">Uncharacterized protein</fullName>
    </submittedName>
</protein>
<organism evidence="2 3">
    <name type="scientific">Candidatus Uhrbacteria bacterium RIFOXYB2_FULL_57_15</name>
    <dbReference type="NCBI Taxonomy" id="1802422"/>
    <lineage>
        <taxon>Bacteria</taxon>
        <taxon>Candidatus Uhriibacteriota</taxon>
    </lineage>
</organism>
<gene>
    <name evidence="2" type="ORF">A2304_04200</name>
</gene>
<dbReference type="Proteomes" id="UP000176501">
    <property type="component" value="Unassembled WGS sequence"/>
</dbReference>
<name>A0A1F7W497_9BACT</name>